<accession>A0A399QW92</accession>
<keyword evidence="2" id="KW-0378">Hydrolase</keyword>
<dbReference type="Proteomes" id="UP000265431">
    <property type="component" value="Unassembled WGS sequence"/>
</dbReference>
<dbReference type="EMBL" id="QWGB01000008">
    <property type="protein sequence ID" value="RIJ21679.1"/>
    <property type="molecule type" value="Genomic_DNA"/>
</dbReference>
<evidence type="ECO:0000313" key="2">
    <source>
        <dbReference type="EMBL" id="RIJ21679.1"/>
    </source>
</evidence>
<dbReference type="InterPro" id="IPR000073">
    <property type="entry name" value="AB_hydrolase_1"/>
</dbReference>
<name>A0A399QW92_9PROT</name>
<dbReference type="Pfam" id="PF00561">
    <property type="entry name" value="Abhydrolase_1"/>
    <property type="match status" value="1"/>
</dbReference>
<dbReference type="SUPFAM" id="SSF53474">
    <property type="entry name" value="alpha/beta-Hydrolases"/>
    <property type="match status" value="1"/>
</dbReference>
<dbReference type="OrthoDB" id="9808398at2"/>
<dbReference type="InterPro" id="IPR050228">
    <property type="entry name" value="Carboxylesterase_BioH"/>
</dbReference>
<dbReference type="PANTHER" id="PTHR43194:SF2">
    <property type="entry name" value="PEROXISOMAL MEMBRANE PROTEIN LPX1"/>
    <property type="match status" value="1"/>
</dbReference>
<sequence>MNDGCEREIQASGLTLTCSAYGQNSAPTVIFAHGGGQTRHAWKGAARSLGQQGFYSIALDLRGHGDSEWAEDGDYSLEAFGRDLVAVAEQLSDEGRAPHIVGASLGGLGAMVGAGMLQPKAFASITLVDITPNMEASGVAKIIGFMAEHSVDGFATLEEAADVIAQYLPHRPRPTDLDGLRKNLRQGQDKRWRWHWDPAFIQGVMKRSAVERAGDLEQSVRNITVPVHLVRGRMSELVSEASVQKFQALLPQAHFTDVAGARHMVAGDNNDVFTTAVSNFLRQHSEVVEA</sequence>
<comment type="caution">
    <text evidence="2">The sequence shown here is derived from an EMBL/GenBank/DDBJ whole genome shotgun (WGS) entry which is preliminary data.</text>
</comment>
<protein>
    <submittedName>
        <fullName evidence="2">Alpha/beta hydrolase</fullName>
    </submittedName>
</protein>
<gene>
    <name evidence="2" type="ORF">D1224_12950</name>
</gene>
<feature type="domain" description="AB hydrolase-1" evidence="1">
    <location>
        <begin position="27"/>
        <end position="207"/>
    </location>
</feature>
<evidence type="ECO:0000259" key="1">
    <source>
        <dbReference type="Pfam" id="PF00561"/>
    </source>
</evidence>
<reference evidence="2 3" key="1">
    <citation type="submission" date="2018-08" db="EMBL/GenBank/DDBJ databases">
        <title>Henriciella mobilis sp. nov., isolated from seawater.</title>
        <authorList>
            <person name="Cheng H."/>
            <person name="Wu Y.-H."/>
            <person name="Xu X.-W."/>
            <person name="Guo L.-L."/>
        </authorList>
    </citation>
    <scope>NUCLEOTIDE SEQUENCE [LARGE SCALE GENOMIC DNA]</scope>
    <source>
        <strain evidence="2 3">CCUG66934</strain>
    </source>
</reference>
<organism evidence="2 3">
    <name type="scientific">Henriciella barbarensis</name>
    <dbReference type="NCBI Taxonomy" id="86342"/>
    <lineage>
        <taxon>Bacteria</taxon>
        <taxon>Pseudomonadati</taxon>
        <taxon>Pseudomonadota</taxon>
        <taxon>Alphaproteobacteria</taxon>
        <taxon>Hyphomonadales</taxon>
        <taxon>Hyphomonadaceae</taxon>
        <taxon>Henriciella</taxon>
    </lineage>
</organism>
<dbReference type="GO" id="GO:0016787">
    <property type="term" value="F:hydrolase activity"/>
    <property type="evidence" value="ECO:0007669"/>
    <property type="project" value="UniProtKB-KW"/>
</dbReference>
<keyword evidence="3" id="KW-1185">Reference proteome</keyword>
<dbReference type="PANTHER" id="PTHR43194">
    <property type="entry name" value="HYDROLASE ALPHA/BETA FOLD FAMILY"/>
    <property type="match status" value="1"/>
</dbReference>
<proteinExistence type="predicted"/>
<dbReference type="Gene3D" id="3.40.50.1820">
    <property type="entry name" value="alpha/beta hydrolase"/>
    <property type="match status" value="1"/>
</dbReference>
<dbReference type="AlphaFoldDB" id="A0A399QW92"/>
<evidence type="ECO:0000313" key="3">
    <source>
        <dbReference type="Proteomes" id="UP000265431"/>
    </source>
</evidence>
<dbReference type="InterPro" id="IPR029058">
    <property type="entry name" value="AB_hydrolase_fold"/>
</dbReference>